<dbReference type="OrthoDB" id="9802667at2"/>
<dbReference type="PROSITE" id="PS00160">
    <property type="entry name" value="ALDOLASE_KDPG_KHG_2"/>
    <property type="match status" value="1"/>
</dbReference>
<dbReference type="EC" id="4.1.2.14" evidence="5"/>
<protein>
    <recommendedName>
        <fullName evidence="5">2-dehydro-3-deoxy-phosphogluconate aldolase</fullName>
        <ecNumber evidence="5">4.1.2.14</ecNumber>
    </recommendedName>
</protein>
<reference evidence="9 10" key="1">
    <citation type="submission" date="2019-07" db="EMBL/GenBank/DDBJ databases">
        <title>Genomic Encyclopedia of Type Strains, Phase I: the one thousand microbial genomes (KMG-I) project.</title>
        <authorList>
            <person name="Kyrpides N."/>
        </authorList>
    </citation>
    <scope>NUCLEOTIDE SEQUENCE [LARGE SCALE GENOMIC DNA]</scope>
    <source>
        <strain evidence="9 10">DSM 13558</strain>
    </source>
</reference>
<comment type="catalytic activity">
    <reaction evidence="1">
        <text>2-dehydro-3-deoxy-6-phospho-D-gluconate = D-glyceraldehyde 3-phosphate + pyruvate</text>
        <dbReference type="Rhea" id="RHEA:17089"/>
        <dbReference type="ChEBI" id="CHEBI:15361"/>
        <dbReference type="ChEBI" id="CHEBI:57569"/>
        <dbReference type="ChEBI" id="CHEBI:59776"/>
        <dbReference type="EC" id="4.1.2.14"/>
    </reaction>
</comment>
<dbReference type="CDD" id="cd00452">
    <property type="entry name" value="KDPG_aldolase"/>
    <property type="match status" value="1"/>
</dbReference>
<keyword evidence="7" id="KW-0704">Schiff base</keyword>
<comment type="subunit">
    <text evidence="4">Homotrimer.</text>
</comment>
<dbReference type="PROSITE" id="PS00159">
    <property type="entry name" value="ALDOLASE_KDPG_KHG_1"/>
    <property type="match status" value="1"/>
</dbReference>
<dbReference type="GO" id="GO:0008675">
    <property type="term" value="F:2-dehydro-3-deoxy-phosphogluconate aldolase activity"/>
    <property type="evidence" value="ECO:0007669"/>
    <property type="project" value="UniProtKB-EC"/>
</dbReference>
<gene>
    <name evidence="9" type="ORF">LY60_03036</name>
</gene>
<comment type="similarity">
    <text evidence="3">Belongs to the KHG/KDPG aldolase family.</text>
</comment>
<keyword evidence="6" id="KW-0456">Lyase</keyword>
<evidence type="ECO:0000256" key="7">
    <source>
        <dbReference type="ARBA" id="ARBA00023270"/>
    </source>
</evidence>
<dbReference type="EMBL" id="VLKH01000010">
    <property type="protein sequence ID" value="TWH78194.1"/>
    <property type="molecule type" value="Genomic_DNA"/>
</dbReference>
<dbReference type="Proteomes" id="UP000315343">
    <property type="component" value="Unassembled WGS sequence"/>
</dbReference>
<dbReference type="Gene3D" id="3.20.20.70">
    <property type="entry name" value="Aldolase class I"/>
    <property type="match status" value="1"/>
</dbReference>
<dbReference type="RefSeq" id="WP_145085544.1">
    <property type="nucleotide sequence ID" value="NZ_DAMBUX010000010.1"/>
</dbReference>
<dbReference type="InterPro" id="IPR031337">
    <property type="entry name" value="KDPG/KHG_AS_1"/>
</dbReference>
<evidence type="ECO:0000313" key="9">
    <source>
        <dbReference type="EMBL" id="TWH78194.1"/>
    </source>
</evidence>
<dbReference type="AlphaFoldDB" id="A0A562J5K7"/>
<evidence type="ECO:0000256" key="1">
    <source>
        <dbReference type="ARBA" id="ARBA00000654"/>
    </source>
</evidence>
<evidence type="ECO:0000256" key="5">
    <source>
        <dbReference type="ARBA" id="ARBA00013063"/>
    </source>
</evidence>
<dbReference type="InterPro" id="IPR000887">
    <property type="entry name" value="Aldlse_KDPG_KHG"/>
</dbReference>
<evidence type="ECO:0000256" key="4">
    <source>
        <dbReference type="ARBA" id="ARBA00011233"/>
    </source>
</evidence>
<keyword evidence="8" id="KW-0119">Carbohydrate metabolism</keyword>
<proteinExistence type="inferred from homology"/>
<evidence type="ECO:0000256" key="3">
    <source>
        <dbReference type="ARBA" id="ARBA00006906"/>
    </source>
</evidence>
<dbReference type="NCBIfam" id="TIGR01182">
    <property type="entry name" value="eda"/>
    <property type="match status" value="1"/>
</dbReference>
<comment type="pathway">
    <text evidence="2">Carbohydrate acid metabolism; 2-dehydro-3-deoxy-D-gluconate degradation; D-glyceraldehyde 3-phosphate and pyruvate from 2-dehydro-3-deoxy-D-gluconate: step 2/2.</text>
</comment>
<organism evidence="9 10">
    <name type="scientific">Sedimentibacter saalensis</name>
    <dbReference type="NCBI Taxonomy" id="130788"/>
    <lineage>
        <taxon>Bacteria</taxon>
        <taxon>Bacillati</taxon>
        <taxon>Bacillota</taxon>
        <taxon>Tissierellia</taxon>
        <taxon>Sedimentibacter</taxon>
    </lineage>
</organism>
<dbReference type="PANTHER" id="PTHR30246:SF1">
    <property type="entry name" value="2-DEHYDRO-3-DEOXY-6-PHOSPHOGALACTONATE ALDOLASE-RELATED"/>
    <property type="match status" value="1"/>
</dbReference>
<dbReference type="Pfam" id="PF01081">
    <property type="entry name" value="Aldolase"/>
    <property type="match status" value="1"/>
</dbReference>
<evidence type="ECO:0000256" key="8">
    <source>
        <dbReference type="ARBA" id="ARBA00023277"/>
    </source>
</evidence>
<comment type="caution">
    <text evidence="9">The sequence shown here is derived from an EMBL/GenBank/DDBJ whole genome shotgun (WGS) entry which is preliminary data.</text>
</comment>
<accession>A0A562J5K7</accession>
<dbReference type="InterPro" id="IPR031338">
    <property type="entry name" value="KDPG/KHG_AS_2"/>
</dbReference>
<dbReference type="SUPFAM" id="SSF51569">
    <property type="entry name" value="Aldolase"/>
    <property type="match status" value="1"/>
</dbReference>
<dbReference type="PANTHER" id="PTHR30246">
    <property type="entry name" value="2-KETO-3-DEOXY-6-PHOSPHOGLUCONATE ALDOLASE"/>
    <property type="match status" value="1"/>
</dbReference>
<dbReference type="InterPro" id="IPR013785">
    <property type="entry name" value="Aldolase_TIM"/>
</dbReference>
<evidence type="ECO:0000256" key="2">
    <source>
        <dbReference type="ARBA" id="ARBA00004736"/>
    </source>
</evidence>
<sequence length="214" mass="23023">MCISEISKTGIVPVIKLTKIENSERLAEALLNGGVNVAEITFRAAGAENVIRRITKNFPDMIVGAGTVVNLEQARSAAEAGAKFVVSPGIDEEIVKWTQDNGLVPLPGCVTPTEIMIAVRFGINVVKFFPAAQYGGVDTIKALSGPFESLRFIPTGGISIGNLAEYAGEEKVAACGGSFMVSSKLLEEEKWNEITEICIEARNIIELARKIRRK</sequence>
<evidence type="ECO:0000313" key="10">
    <source>
        <dbReference type="Proteomes" id="UP000315343"/>
    </source>
</evidence>
<name>A0A562J5K7_9FIRM</name>
<evidence type="ECO:0000256" key="6">
    <source>
        <dbReference type="ARBA" id="ARBA00023239"/>
    </source>
</evidence>
<keyword evidence="10" id="KW-1185">Reference proteome</keyword>